<comment type="function">
    <text evidence="4">Required for vesicular transport between the endoplasmic reticulum and the Golgi apparatus.</text>
</comment>
<dbReference type="InterPro" id="IPR011990">
    <property type="entry name" value="TPR-like_helical_dom_sf"/>
</dbReference>
<keyword evidence="4" id="KW-0931">ER-Golgi transport</keyword>
<comment type="subcellular location">
    <subcellularLocation>
        <location evidence="4">Membrane</location>
        <topology evidence="4">Peripheral membrane protein</topology>
    </subcellularLocation>
</comment>
<dbReference type="PANTHER" id="PTHR13768:SF8">
    <property type="entry name" value="ALPHA-SOLUBLE NSF ATTACHMENT PROTEIN"/>
    <property type="match status" value="1"/>
</dbReference>
<dbReference type="GO" id="GO:0005774">
    <property type="term" value="C:vacuolar membrane"/>
    <property type="evidence" value="ECO:0007669"/>
    <property type="project" value="TreeGrafter"/>
</dbReference>
<keyword evidence="4" id="KW-0472">Membrane</keyword>
<dbReference type="GO" id="GO:0031201">
    <property type="term" value="C:SNARE complex"/>
    <property type="evidence" value="ECO:0007669"/>
    <property type="project" value="TreeGrafter"/>
</dbReference>
<sequence>MADGRALLAKAQKEEQGASGGFGWFSNKQDKIEQAIETYTQAANAFRASNQGNEAGAAFEKAAALSKSINEPNDQANYLSEAFKAYRLTSPPDAARVMRQALAHYSLTNIRRAATNKQTLAEMLEQDSNTKLDAIKEYDEAGDWFRNDNAEALANKCYIKAADLAAETGNYFKAINRYEEVAKASVNNNLMKWSVKDYLFKASLCQLASMDMISAKRAILGEYPALDNAFANGSMEGLFLANLLQCVQDGEREAFRNNVVQFMARFPLDNWKQQILHKTEEQIEAGAGGDVEGDDGLL</sequence>
<keyword evidence="3 4" id="KW-0653">Protein transport</keyword>
<dbReference type="PANTHER" id="PTHR13768">
    <property type="entry name" value="SOLUBLE NSF ATTACHMENT PROTEIN SNAP"/>
    <property type="match status" value="1"/>
</dbReference>
<dbReference type="SUPFAM" id="SSF48452">
    <property type="entry name" value="TPR-like"/>
    <property type="match status" value="1"/>
</dbReference>
<evidence type="ECO:0000256" key="3">
    <source>
        <dbReference type="ARBA" id="ARBA00022927"/>
    </source>
</evidence>
<dbReference type="GO" id="GO:0006886">
    <property type="term" value="P:intracellular protein transport"/>
    <property type="evidence" value="ECO:0007669"/>
    <property type="project" value="UniProtKB-UniRule"/>
</dbReference>
<dbReference type="Pfam" id="PF14938">
    <property type="entry name" value="SNAP"/>
    <property type="match status" value="1"/>
</dbReference>
<dbReference type="GO" id="GO:0019905">
    <property type="term" value="F:syntaxin binding"/>
    <property type="evidence" value="ECO:0007669"/>
    <property type="project" value="TreeGrafter"/>
</dbReference>
<accession>A0AAV9X6P0</accession>
<dbReference type="EMBL" id="JAVHJO010000010">
    <property type="protein sequence ID" value="KAK6535476.1"/>
    <property type="molecule type" value="Genomic_DNA"/>
</dbReference>
<dbReference type="CDD" id="cd15832">
    <property type="entry name" value="SNAP"/>
    <property type="match status" value="1"/>
</dbReference>
<evidence type="ECO:0000256" key="1">
    <source>
        <dbReference type="ARBA" id="ARBA00010050"/>
    </source>
</evidence>
<evidence type="ECO:0000313" key="6">
    <source>
        <dbReference type="Proteomes" id="UP001365542"/>
    </source>
</evidence>
<dbReference type="InterPro" id="IPR000744">
    <property type="entry name" value="NSF_attach"/>
</dbReference>
<comment type="similarity">
    <text evidence="1 4">Belongs to the SNAP family.</text>
</comment>
<evidence type="ECO:0000256" key="2">
    <source>
        <dbReference type="ARBA" id="ARBA00022448"/>
    </source>
</evidence>
<comment type="caution">
    <text evidence="5">The sequence shown here is derived from an EMBL/GenBank/DDBJ whole genome shotgun (WGS) entry which is preliminary data.</text>
</comment>
<proteinExistence type="inferred from homology"/>
<dbReference type="GO" id="GO:0035494">
    <property type="term" value="P:SNARE complex disassembly"/>
    <property type="evidence" value="ECO:0007669"/>
    <property type="project" value="TreeGrafter"/>
</dbReference>
<name>A0AAV9X6P0_9PEZI</name>
<organism evidence="5 6">
    <name type="scientific">Orbilia ellipsospora</name>
    <dbReference type="NCBI Taxonomy" id="2528407"/>
    <lineage>
        <taxon>Eukaryota</taxon>
        <taxon>Fungi</taxon>
        <taxon>Dikarya</taxon>
        <taxon>Ascomycota</taxon>
        <taxon>Pezizomycotina</taxon>
        <taxon>Orbiliomycetes</taxon>
        <taxon>Orbiliales</taxon>
        <taxon>Orbiliaceae</taxon>
        <taxon>Orbilia</taxon>
    </lineage>
</organism>
<evidence type="ECO:0000256" key="4">
    <source>
        <dbReference type="RuleBase" id="RU367013"/>
    </source>
</evidence>
<dbReference type="GO" id="GO:0005483">
    <property type="term" value="F:soluble NSF attachment protein activity"/>
    <property type="evidence" value="ECO:0007669"/>
    <property type="project" value="TreeGrafter"/>
</dbReference>
<dbReference type="Gene3D" id="1.25.40.10">
    <property type="entry name" value="Tetratricopeptide repeat domain"/>
    <property type="match status" value="1"/>
</dbReference>
<keyword evidence="6" id="KW-1185">Reference proteome</keyword>
<evidence type="ECO:0000313" key="5">
    <source>
        <dbReference type="EMBL" id="KAK6535476.1"/>
    </source>
</evidence>
<dbReference type="AlphaFoldDB" id="A0AAV9X6P0"/>
<protein>
    <submittedName>
        <fullName evidence="5">Vesicular-fusion protein S17</fullName>
    </submittedName>
</protein>
<dbReference type="Proteomes" id="UP001365542">
    <property type="component" value="Unassembled WGS sequence"/>
</dbReference>
<dbReference type="PRINTS" id="PR00448">
    <property type="entry name" value="NSFATTACHMNT"/>
</dbReference>
<gene>
    <name evidence="5" type="primary">SEC17</name>
    <name evidence="5" type="ORF">TWF694_001932</name>
</gene>
<reference evidence="5 6" key="1">
    <citation type="submission" date="2019-10" db="EMBL/GenBank/DDBJ databases">
        <authorList>
            <person name="Palmer J.M."/>
        </authorList>
    </citation>
    <scope>NUCLEOTIDE SEQUENCE [LARGE SCALE GENOMIC DNA]</scope>
    <source>
        <strain evidence="5 6">TWF694</strain>
    </source>
</reference>
<keyword evidence="2 4" id="KW-0813">Transport</keyword>